<keyword evidence="3" id="KW-0813">Transport</keyword>
<evidence type="ECO:0000256" key="3">
    <source>
        <dbReference type="ARBA" id="ARBA00022448"/>
    </source>
</evidence>
<keyword evidence="7 8" id="KW-0472">Membrane</keyword>
<comment type="subcellular location">
    <subcellularLocation>
        <location evidence="1">Cell membrane</location>
        <topology evidence="1">Multi-pass membrane protein</topology>
    </subcellularLocation>
</comment>
<evidence type="ECO:0000256" key="6">
    <source>
        <dbReference type="ARBA" id="ARBA00022989"/>
    </source>
</evidence>
<organism evidence="10 11">
    <name type="scientific">Lichenicoccus roseus</name>
    <dbReference type="NCBI Taxonomy" id="2683649"/>
    <lineage>
        <taxon>Bacteria</taxon>
        <taxon>Pseudomonadati</taxon>
        <taxon>Pseudomonadota</taxon>
        <taxon>Alphaproteobacteria</taxon>
        <taxon>Acetobacterales</taxon>
        <taxon>Acetobacteraceae</taxon>
        <taxon>Lichenicoccus</taxon>
    </lineage>
</organism>
<evidence type="ECO:0000259" key="9">
    <source>
        <dbReference type="PROSITE" id="PS51012"/>
    </source>
</evidence>
<dbReference type="EMBL" id="VCDI01000001">
    <property type="protein sequence ID" value="TLU74539.1"/>
    <property type="molecule type" value="Genomic_DNA"/>
</dbReference>
<name>A0A5R9JC24_9PROT</name>
<keyword evidence="6 8" id="KW-1133">Transmembrane helix</keyword>
<dbReference type="GO" id="GO:0005886">
    <property type="term" value="C:plasma membrane"/>
    <property type="evidence" value="ECO:0007669"/>
    <property type="project" value="UniProtKB-SubCell"/>
</dbReference>
<gene>
    <name evidence="10" type="ORF">FE263_05050</name>
</gene>
<dbReference type="Proteomes" id="UP000305654">
    <property type="component" value="Unassembled WGS sequence"/>
</dbReference>
<comment type="caution">
    <text evidence="10">The sequence shown here is derived from an EMBL/GenBank/DDBJ whole genome shotgun (WGS) entry which is preliminary data.</text>
</comment>
<feature type="domain" description="ABC transmembrane type-2" evidence="9">
    <location>
        <begin position="130"/>
        <end position="370"/>
    </location>
</feature>
<dbReference type="PROSITE" id="PS51012">
    <property type="entry name" value="ABC_TM2"/>
    <property type="match status" value="1"/>
</dbReference>
<evidence type="ECO:0000256" key="4">
    <source>
        <dbReference type="ARBA" id="ARBA00022475"/>
    </source>
</evidence>
<feature type="transmembrane region" description="Helical" evidence="8">
    <location>
        <begin position="221"/>
        <end position="245"/>
    </location>
</feature>
<evidence type="ECO:0000256" key="2">
    <source>
        <dbReference type="ARBA" id="ARBA00007783"/>
    </source>
</evidence>
<proteinExistence type="inferred from homology"/>
<dbReference type="RefSeq" id="WP_138324788.1">
    <property type="nucleotide sequence ID" value="NZ_VCDI01000001.1"/>
</dbReference>
<dbReference type="OrthoDB" id="9784671at2"/>
<keyword evidence="5 8" id="KW-0812">Transmembrane</keyword>
<evidence type="ECO:0000256" key="5">
    <source>
        <dbReference type="ARBA" id="ARBA00022692"/>
    </source>
</evidence>
<protein>
    <submittedName>
        <fullName evidence="10">ABC transporter permease</fullName>
    </submittedName>
</protein>
<evidence type="ECO:0000256" key="8">
    <source>
        <dbReference type="SAM" id="Phobius"/>
    </source>
</evidence>
<keyword evidence="4" id="KW-1003">Cell membrane</keyword>
<keyword evidence="11" id="KW-1185">Reference proteome</keyword>
<dbReference type="AlphaFoldDB" id="A0A5R9JC24"/>
<feature type="transmembrane region" description="Helical" evidence="8">
    <location>
        <begin position="288"/>
        <end position="309"/>
    </location>
</feature>
<sequence length="375" mass="40501">MGVSSSNIFWLGTKELRSFLNDTVMLVLLAYSFTFAIVAQTNNTAQEVHDATVAIADEDRSQLSEAIARDFLPPYFKPAVSIDPTATQHVLDDAAYTFVVVLPPHFERDVQAGRSPAAQVDIDATAAMQAGIGSTYVENIILNEIRHHDTRTDRVAPDAVQVAIHLLYNPNASSGWFMSIMGIVNNITMLSIILSGAAVIREREHGTLDHLLTLPLSPVEIALAKVIANGLVILAATAFSLVFVVRLLLHVPIAGSIPLFLAGVALYLFYSLAVGLFLATVVKSMPQFGLLFLLVYSPSILLSGGTTPIGSEPWILRMVMQAVATTHFVSFAQTILMRGGGIPAIWRDFLAIAGLGTLFFVLSVLRFRRSAVLAG</sequence>
<dbReference type="GO" id="GO:0140359">
    <property type="term" value="F:ABC-type transporter activity"/>
    <property type="evidence" value="ECO:0007669"/>
    <property type="project" value="InterPro"/>
</dbReference>
<feature type="transmembrane region" description="Helical" evidence="8">
    <location>
        <begin position="257"/>
        <end position="281"/>
    </location>
</feature>
<reference evidence="10 11" key="1">
    <citation type="submission" date="2019-05" db="EMBL/GenBank/DDBJ databases">
        <authorList>
            <person name="Pankratov T."/>
            <person name="Grouzdev D."/>
        </authorList>
    </citation>
    <scope>NUCLEOTIDE SEQUENCE [LARGE SCALE GENOMIC DNA]</scope>
    <source>
        <strain evidence="10 11">KEBCLARHB70R</strain>
    </source>
</reference>
<accession>A0A5R9JC24</accession>
<evidence type="ECO:0000313" key="11">
    <source>
        <dbReference type="Proteomes" id="UP000305654"/>
    </source>
</evidence>
<comment type="similarity">
    <text evidence="2">Belongs to the ABC-2 integral membrane protein family.</text>
</comment>
<feature type="transmembrane region" description="Helical" evidence="8">
    <location>
        <begin position="349"/>
        <end position="367"/>
    </location>
</feature>
<evidence type="ECO:0000256" key="1">
    <source>
        <dbReference type="ARBA" id="ARBA00004651"/>
    </source>
</evidence>
<dbReference type="PANTHER" id="PTHR30294:SF47">
    <property type="entry name" value="INNER MEMBRANE TRANSPORT PERMEASE YHHJ"/>
    <property type="match status" value="1"/>
</dbReference>
<dbReference type="InterPro" id="IPR047817">
    <property type="entry name" value="ABC2_TM_bact-type"/>
</dbReference>
<evidence type="ECO:0000256" key="7">
    <source>
        <dbReference type="ARBA" id="ARBA00023136"/>
    </source>
</evidence>
<feature type="transmembrane region" description="Helical" evidence="8">
    <location>
        <begin position="176"/>
        <end position="200"/>
    </location>
</feature>
<dbReference type="Pfam" id="PF12698">
    <property type="entry name" value="ABC2_membrane_3"/>
    <property type="match status" value="1"/>
</dbReference>
<dbReference type="Gene3D" id="3.40.1710.10">
    <property type="entry name" value="abc type-2 transporter like domain"/>
    <property type="match status" value="1"/>
</dbReference>
<dbReference type="PANTHER" id="PTHR30294">
    <property type="entry name" value="MEMBRANE COMPONENT OF ABC TRANSPORTER YHHJ-RELATED"/>
    <property type="match status" value="1"/>
</dbReference>
<evidence type="ECO:0000313" key="10">
    <source>
        <dbReference type="EMBL" id="TLU74539.1"/>
    </source>
</evidence>
<dbReference type="InterPro" id="IPR013525">
    <property type="entry name" value="ABC2_TM"/>
</dbReference>
<dbReference type="InterPro" id="IPR051449">
    <property type="entry name" value="ABC-2_transporter_component"/>
</dbReference>